<dbReference type="KEGG" id="fms:M1R53_04720"/>
<feature type="transmembrane region" description="Helical" evidence="1">
    <location>
        <begin position="202"/>
        <end position="221"/>
    </location>
</feature>
<gene>
    <name evidence="2" type="ORF">M1R53_04720</name>
</gene>
<evidence type="ECO:0000256" key="1">
    <source>
        <dbReference type="SAM" id="Phobius"/>
    </source>
</evidence>
<proteinExistence type="predicted"/>
<evidence type="ECO:0008006" key="4">
    <source>
        <dbReference type="Google" id="ProtNLM"/>
    </source>
</evidence>
<reference evidence="2" key="1">
    <citation type="submission" date="2022-04" db="EMBL/GenBank/DDBJ databases">
        <title>Complete genome sequences of Ezakiella coagulans and Fenollaria massiliensis.</title>
        <authorList>
            <person name="France M.T."/>
            <person name="Clifford J."/>
            <person name="Narina S."/>
            <person name="Rutt L."/>
            <person name="Ravel J."/>
        </authorList>
    </citation>
    <scope>NUCLEOTIDE SEQUENCE</scope>
    <source>
        <strain evidence="2">C0061C2</strain>
    </source>
</reference>
<protein>
    <recommendedName>
        <fullName evidence="4">DUF2812 domain-containing protein</fullName>
    </recommendedName>
</protein>
<dbReference type="Proteomes" id="UP000831151">
    <property type="component" value="Chromosome"/>
</dbReference>
<feature type="transmembrane region" description="Helical" evidence="1">
    <location>
        <begin position="264"/>
        <end position="281"/>
    </location>
</feature>
<dbReference type="RefSeq" id="WP_249242157.1">
    <property type="nucleotide sequence ID" value="NZ_CP096649.1"/>
</dbReference>
<name>A0A9E7DIN8_9FIRM</name>
<sequence>MQKNAKIKEIMLFQNIDYKGLEEHLNNLRKEGYKIKDIKKASISLEKAVDANNFEYFCESYPFTKSRKNKFGAFSTHLYDMESAGFKFVCGFKDINIFENHKASKKAVNDADESSWKNISNIRFFSISVFISLFMIFLASSIFLFWPNIDKFINLKQFMFMVFIPLIFLTLSIMYLRRIIYFYSKTLRKKFNSDKAFKFGRVLMIILITLIILMGLSYMGLDIYNYSVGNITLIKLFSSYFFLIGSALTFLLYKLLIEKVFDKFFPRFLFIAISLFMVTNLQTKLLDMPINNAMDQEIFEVDSNISKHSYYNNNKSISKNFFIDKYTKNYSYTTDKNNIGEVLTMTSEHYHGKKTQILDYIYKVIKDRNIFNNQGEIEYLNFDKFDDEYVEAYIASVHHISTLVFRFKDDIYLVDGNFRKTNEKVIDEAVQSILKDRENK</sequence>
<feature type="transmembrane region" description="Helical" evidence="1">
    <location>
        <begin position="233"/>
        <end position="252"/>
    </location>
</feature>
<keyword evidence="3" id="KW-1185">Reference proteome</keyword>
<accession>A0A9E7DIN8</accession>
<keyword evidence="1" id="KW-0472">Membrane</keyword>
<feature type="transmembrane region" description="Helical" evidence="1">
    <location>
        <begin position="158"/>
        <end position="181"/>
    </location>
</feature>
<keyword evidence="1" id="KW-1133">Transmembrane helix</keyword>
<keyword evidence="1" id="KW-0812">Transmembrane</keyword>
<evidence type="ECO:0000313" key="2">
    <source>
        <dbReference type="EMBL" id="UQK58547.1"/>
    </source>
</evidence>
<dbReference type="EMBL" id="CP096649">
    <property type="protein sequence ID" value="UQK58547.1"/>
    <property type="molecule type" value="Genomic_DNA"/>
</dbReference>
<organism evidence="2 3">
    <name type="scientific">Fenollaria massiliensis</name>
    <dbReference type="NCBI Taxonomy" id="938288"/>
    <lineage>
        <taxon>Bacteria</taxon>
        <taxon>Bacillati</taxon>
        <taxon>Bacillota</taxon>
        <taxon>Clostridia</taxon>
        <taxon>Eubacteriales</taxon>
        <taxon>Fenollaria</taxon>
    </lineage>
</organism>
<evidence type="ECO:0000313" key="3">
    <source>
        <dbReference type="Proteomes" id="UP000831151"/>
    </source>
</evidence>
<dbReference type="AlphaFoldDB" id="A0A9E7DIN8"/>
<feature type="transmembrane region" description="Helical" evidence="1">
    <location>
        <begin position="124"/>
        <end position="146"/>
    </location>
</feature>